<dbReference type="Proteomes" id="UP000094243">
    <property type="component" value="Unassembled WGS sequence"/>
</dbReference>
<dbReference type="Gene3D" id="3.40.50.12780">
    <property type="entry name" value="N-terminal domain of ligase-like"/>
    <property type="match status" value="1"/>
</dbReference>
<evidence type="ECO:0000256" key="1">
    <source>
        <dbReference type="ARBA" id="ARBA00006432"/>
    </source>
</evidence>
<gene>
    <name evidence="5" type="ORF">BHQ17_01045</name>
</gene>
<keyword evidence="6" id="KW-1185">Reference proteome</keyword>
<comment type="similarity">
    <text evidence="1">Belongs to the ATP-dependent AMP-binding enzyme family.</text>
</comment>
<proteinExistence type="inferred from homology"/>
<name>A0A1E3S2P9_9MYCO</name>
<dbReference type="RefSeq" id="WP_069403363.1">
    <property type="nucleotide sequence ID" value="NZ_MIGZ01000003.1"/>
</dbReference>
<feature type="domain" description="AMP-dependent synthetase/ligase" evidence="3">
    <location>
        <begin position="40"/>
        <end position="399"/>
    </location>
</feature>
<accession>A0A1E3S2P9</accession>
<dbReference type="GO" id="GO:0006631">
    <property type="term" value="P:fatty acid metabolic process"/>
    <property type="evidence" value="ECO:0007669"/>
    <property type="project" value="TreeGrafter"/>
</dbReference>
<feature type="domain" description="AMP-binding enzyme C-terminal" evidence="4">
    <location>
        <begin position="449"/>
        <end position="523"/>
    </location>
</feature>
<dbReference type="Pfam" id="PF00501">
    <property type="entry name" value="AMP-binding"/>
    <property type="match status" value="1"/>
</dbReference>
<keyword evidence="2" id="KW-0436">Ligase</keyword>
<dbReference type="PANTHER" id="PTHR43201">
    <property type="entry name" value="ACYL-COA SYNTHETASE"/>
    <property type="match status" value="1"/>
</dbReference>
<dbReference type="SUPFAM" id="SSF56801">
    <property type="entry name" value="Acetyl-CoA synthetase-like"/>
    <property type="match status" value="1"/>
</dbReference>
<evidence type="ECO:0000259" key="4">
    <source>
        <dbReference type="Pfam" id="PF13193"/>
    </source>
</evidence>
<dbReference type="PROSITE" id="PS00455">
    <property type="entry name" value="AMP_BINDING"/>
    <property type="match status" value="1"/>
</dbReference>
<evidence type="ECO:0000256" key="2">
    <source>
        <dbReference type="ARBA" id="ARBA00022598"/>
    </source>
</evidence>
<evidence type="ECO:0000259" key="3">
    <source>
        <dbReference type="Pfam" id="PF00501"/>
    </source>
</evidence>
<dbReference type="OrthoDB" id="9803968at2"/>
<reference evidence="6" key="1">
    <citation type="submission" date="2016-09" db="EMBL/GenBank/DDBJ databases">
        <authorList>
            <person name="Greninger A.L."/>
            <person name="Jerome K.R."/>
            <person name="Mcnair B."/>
            <person name="Wallis C."/>
            <person name="Fang F."/>
        </authorList>
    </citation>
    <scope>NUCLEOTIDE SEQUENCE [LARGE SCALE GENOMIC DNA]</scope>
    <source>
        <strain evidence="6">M7</strain>
    </source>
</reference>
<dbReference type="InterPro" id="IPR020845">
    <property type="entry name" value="AMP-binding_CS"/>
</dbReference>
<evidence type="ECO:0000313" key="5">
    <source>
        <dbReference type="EMBL" id="ODQ96443.1"/>
    </source>
</evidence>
<dbReference type="Gene3D" id="3.30.300.30">
    <property type="match status" value="1"/>
</dbReference>
<dbReference type="InterPro" id="IPR000873">
    <property type="entry name" value="AMP-dep_synth/lig_dom"/>
</dbReference>
<organism evidence="5 6">
    <name type="scientific">Mycolicibacterium holsaticum</name>
    <dbReference type="NCBI Taxonomy" id="152142"/>
    <lineage>
        <taxon>Bacteria</taxon>
        <taxon>Bacillati</taxon>
        <taxon>Actinomycetota</taxon>
        <taxon>Actinomycetes</taxon>
        <taxon>Mycobacteriales</taxon>
        <taxon>Mycobacteriaceae</taxon>
        <taxon>Mycolicibacterium</taxon>
    </lineage>
</organism>
<dbReference type="InterPro" id="IPR042099">
    <property type="entry name" value="ANL_N_sf"/>
</dbReference>
<dbReference type="InterPro" id="IPR045851">
    <property type="entry name" value="AMP-bd_C_sf"/>
</dbReference>
<dbReference type="GO" id="GO:0031956">
    <property type="term" value="F:medium-chain fatty acid-CoA ligase activity"/>
    <property type="evidence" value="ECO:0007669"/>
    <property type="project" value="TreeGrafter"/>
</dbReference>
<sequence>MQYATTSAWSEKVVVEGVLGSPCRVFAERPKHLGELLLWGAQHGERICLIQGERRISFAQLPAAIETVASALRREGVQHGDRIILAGANSIEWVVTFWACLRYGWILVPANAWWSGEELAYAAGLVDARLAVADSRRRERLPTDLPCVELETLLTQSIPAGTDFGGPVPIPGTADEDDPAMVLFTSGTTSFPRGAVITHRNLLANLHNLLAIAGRLPGSPGATRNPAVTLMAMPLFHIGGLQQVFTALLSGGALVFTEGRFSPASVLDVIGEEGVTGWAAVPTMLSRVLDVLEDDPGRYDTSTLRTLVIGGAQVSESLRARARAAFPHTAAKGLGTSYGLTEMSGVAATAAGHVVAERPGTVGRPLPTVDVRIEPVEGRSDDGIGEVLVRSPGVMLGYWGCDDDPILTPDRWLRTGDLGRLDSDGYLYIVGRAKDVVIRGGENISTVRVEERLAEHPAVREVAVVGLAHEDLGEELAAAVVLYPGIDLDERELSDFAGQTLAYFAVPTAWRLFDDLPKNASGKVLKSQIAREWRTEYSQRLR</sequence>
<evidence type="ECO:0000313" key="6">
    <source>
        <dbReference type="Proteomes" id="UP000094243"/>
    </source>
</evidence>
<dbReference type="Pfam" id="PF13193">
    <property type="entry name" value="AMP-binding_C"/>
    <property type="match status" value="1"/>
</dbReference>
<dbReference type="InterPro" id="IPR025110">
    <property type="entry name" value="AMP-bd_C"/>
</dbReference>
<dbReference type="EMBL" id="MIGZ01000003">
    <property type="protein sequence ID" value="ODQ96443.1"/>
    <property type="molecule type" value="Genomic_DNA"/>
</dbReference>
<dbReference type="PANTHER" id="PTHR43201:SF5">
    <property type="entry name" value="MEDIUM-CHAIN ACYL-COA LIGASE ACSF2, MITOCHONDRIAL"/>
    <property type="match status" value="1"/>
</dbReference>
<evidence type="ECO:0008006" key="7">
    <source>
        <dbReference type="Google" id="ProtNLM"/>
    </source>
</evidence>
<protein>
    <recommendedName>
        <fullName evidence="7">AMP-dependent synthetase</fullName>
    </recommendedName>
</protein>
<dbReference type="AlphaFoldDB" id="A0A1E3S2P9"/>
<comment type="caution">
    <text evidence="5">The sequence shown here is derived from an EMBL/GenBank/DDBJ whole genome shotgun (WGS) entry which is preliminary data.</text>
</comment>